<dbReference type="Pfam" id="PF15890">
    <property type="entry name" value="Peptidase_Mx1"/>
    <property type="match status" value="1"/>
</dbReference>
<dbReference type="EMBL" id="BBNY01000095">
    <property type="protein sequence ID" value="GAL91030.1"/>
    <property type="molecule type" value="Genomic_DNA"/>
</dbReference>
<dbReference type="InterPro" id="IPR030890">
    <property type="entry name" value="LP_HExxH_w_TonB"/>
</dbReference>
<dbReference type="STRING" id="504487.JCM19538_2644"/>
<dbReference type="NCBIfam" id="TIGR04549">
    <property type="entry name" value="LP_HExxH_w_tonB"/>
    <property type="match status" value="1"/>
</dbReference>
<gene>
    <name evidence="1" type="ORF">JCM19301_2924</name>
    <name evidence="2" type="ORF">JCM19302_254</name>
    <name evidence="3" type="ORF">JCM19538_2644</name>
</gene>
<name>A0A090X078_9FLAO</name>
<dbReference type="Proteomes" id="UP000029646">
    <property type="component" value="Unassembled WGS sequence"/>
</dbReference>
<sequence length="298" mass="34550">MSKAHYKFLSILFLCTIIITLTNCENEPSLEESQIDTSTPILNELDIWLRQNFVNPYNIDIQYKWDINDTDVDRFLHPPFERNVKPLAEVLKSVWIEPYNQLGGENFIKTIAPREFVLAGGFNFNPGGNTITLGLAEQGARIVLFNIDFLSYNNILYEEDTANDFDVQFSIIGPISTIHHEYGHILNQIEPYDPNFDIVNPADYTSSWADRSNEQARELGYISAYASSQPSEDFVEMIAYMLTRSNEKWNSLVNGITSEQAREFIRTKERLVVEYYQEKFNIDFYQLQQLTHQAILEI</sequence>
<evidence type="ECO:0000313" key="4">
    <source>
        <dbReference type="Proteomes" id="UP000029646"/>
    </source>
</evidence>
<dbReference type="Proteomes" id="UP000030184">
    <property type="component" value="Unassembled WGS sequence"/>
</dbReference>
<dbReference type="EMBL" id="BBNS01000036">
    <property type="protein sequence ID" value="GAL72977.1"/>
    <property type="molecule type" value="Genomic_DNA"/>
</dbReference>
<comment type="caution">
    <text evidence="2">The sequence shown here is derived from an EMBL/GenBank/DDBJ whole genome shotgun (WGS) entry which is preliminary data.</text>
</comment>
<accession>A0A090X078</accession>
<reference evidence="5" key="1">
    <citation type="journal article" date="2014" name="Genome Announc.">
        <title>Draft Genome Sequence of Marine Flavobacterium Jejuia pallidilutea Strain 11shimoA1 and Pigmentation Mutants.</title>
        <authorList>
            <person name="Takatani N."/>
            <person name="Nakanishi M."/>
            <person name="Meirelles P."/>
            <person name="Mino S."/>
            <person name="Suda W."/>
            <person name="Oshima K."/>
            <person name="Hattori M."/>
            <person name="Ohkuma M."/>
            <person name="Hosokawa M."/>
            <person name="Miyashita K."/>
            <person name="Thompson F.L."/>
            <person name="Niwa A."/>
            <person name="Sawabe T."/>
            <person name="Sawabe T."/>
        </authorList>
    </citation>
    <scope>NUCLEOTIDE SEQUENCE [LARGE SCALE GENOMIC DNA]</scope>
    <source>
        <strain evidence="5">JCM 19538</strain>
    </source>
</reference>
<dbReference type="SUPFAM" id="SSF55486">
    <property type="entry name" value="Metalloproteases ('zincins'), catalytic domain"/>
    <property type="match status" value="1"/>
</dbReference>
<dbReference type="RefSeq" id="WP_042246596.1">
    <property type="nucleotide sequence ID" value="NZ_BBNR01000028.1"/>
</dbReference>
<dbReference type="EMBL" id="BBNR01000028">
    <property type="protein sequence ID" value="GAL68905.1"/>
    <property type="molecule type" value="Genomic_DNA"/>
</dbReference>
<dbReference type="Gene3D" id="3.40.390.70">
    <property type="match status" value="1"/>
</dbReference>
<dbReference type="AlphaFoldDB" id="A0A090X078"/>
<evidence type="ECO:0008006" key="6">
    <source>
        <dbReference type="Google" id="ProtNLM"/>
    </source>
</evidence>
<evidence type="ECO:0000313" key="3">
    <source>
        <dbReference type="EMBL" id="GAL91030.1"/>
    </source>
</evidence>
<dbReference type="Proteomes" id="UP000029641">
    <property type="component" value="Unassembled WGS sequence"/>
</dbReference>
<evidence type="ECO:0000313" key="5">
    <source>
        <dbReference type="Proteomes" id="UP000030184"/>
    </source>
</evidence>
<dbReference type="eggNOG" id="ENOG502ZA2M">
    <property type="taxonomic scope" value="Bacteria"/>
</dbReference>
<keyword evidence="5" id="KW-1185">Reference proteome</keyword>
<proteinExistence type="predicted"/>
<dbReference type="OrthoDB" id="1113652at2"/>
<evidence type="ECO:0000313" key="2">
    <source>
        <dbReference type="EMBL" id="GAL72977.1"/>
    </source>
</evidence>
<protein>
    <recommendedName>
        <fullName evidence="6">Substrate import-associated zinc metallohydrolase lipoprotein</fullName>
    </recommendedName>
</protein>
<evidence type="ECO:0000313" key="1">
    <source>
        <dbReference type="EMBL" id="GAL68905.1"/>
    </source>
</evidence>
<organism evidence="2 4">
    <name type="scientific">Jejuia pallidilutea</name>
    <dbReference type="NCBI Taxonomy" id="504487"/>
    <lineage>
        <taxon>Bacteria</taxon>
        <taxon>Pseudomonadati</taxon>
        <taxon>Bacteroidota</taxon>
        <taxon>Flavobacteriia</taxon>
        <taxon>Flavobacteriales</taxon>
        <taxon>Flavobacteriaceae</taxon>
        <taxon>Jejuia</taxon>
    </lineage>
</organism>